<evidence type="ECO:0000256" key="4">
    <source>
        <dbReference type="ARBA" id="ARBA00022827"/>
    </source>
</evidence>
<comment type="similarity">
    <text evidence="2 6">Belongs to the GMC oxidoreductase family.</text>
</comment>
<dbReference type="PANTHER" id="PTHR11552:SF147">
    <property type="entry name" value="CHOLINE DEHYDROGENASE, MITOCHONDRIAL"/>
    <property type="match status" value="1"/>
</dbReference>
<evidence type="ECO:0000256" key="3">
    <source>
        <dbReference type="ARBA" id="ARBA00022630"/>
    </source>
</evidence>
<evidence type="ECO:0000256" key="1">
    <source>
        <dbReference type="ARBA" id="ARBA00001974"/>
    </source>
</evidence>
<evidence type="ECO:0000259" key="8">
    <source>
        <dbReference type="PROSITE" id="PS00623"/>
    </source>
</evidence>
<evidence type="ECO:0000256" key="6">
    <source>
        <dbReference type="RuleBase" id="RU003968"/>
    </source>
</evidence>
<evidence type="ECO:0000256" key="5">
    <source>
        <dbReference type="PIRSR" id="PIRSR000137-2"/>
    </source>
</evidence>
<dbReference type="Gene3D" id="3.50.50.60">
    <property type="entry name" value="FAD/NAD(P)-binding domain"/>
    <property type="match status" value="2"/>
</dbReference>
<dbReference type="GeneID" id="107269596"/>
<dbReference type="InterPro" id="IPR007867">
    <property type="entry name" value="GMC_OxRtase_C"/>
</dbReference>
<keyword evidence="4 5" id="KW-0274">FAD</keyword>
<dbReference type="KEGG" id="ccin:107269596"/>
<dbReference type="InterPro" id="IPR012132">
    <property type="entry name" value="GMC_OxRdtase"/>
</dbReference>
<dbReference type="PROSITE" id="PS00623">
    <property type="entry name" value="GMC_OXRED_1"/>
    <property type="match status" value="1"/>
</dbReference>
<dbReference type="Gene3D" id="3.30.560.10">
    <property type="entry name" value="Glucose Oxidase, domain 3"/>
    <property type="match status" value="2"/>
</dbReference>
<dbReference type="SUPFAM" id="SSF54373">
    <property type="entry name" value="FAD-linked reductases, C-terminal domain"/>
    <property type="match status" value="1"/>
</dbReference>
<feature type="transmembrane region" description="Helical" evidence="7">
    <location>
        <begin position="6"/>
        <end position="29"/>
    </location>
</feature>
<keyword evidence="7" id="KW-0812">Transmembrane</keyword>
<feature type="domain" description="Glucose-methanol-choline oxidoreductase N-terminal" evidence="8">
    <location>
        <begin position="124"/>
        <end position="147"/>
    </location>
</feature>
<proteinExistence type="inferred from homology"/>
<comment type="cofactor">
    <cofactor evidence="1 5">
        <name>FAD</name>
        <dbReference type="ChEBI" id="CHEBI:57692"/>
    </cofactor>
</comment>
<dbReference type="PANTHER" id="PTHR11552">
    <property type="entry name" value="GLUCOSE-METHANOL-CHOLINE GMC OXIDOREDUCTASE"/>
    <property type="match status" value="1"/>
</dbReference>
<dbReference type="Proteomes" id="UP000694920">
    <property type="component" value="Unplaced"/>
</dbReference>
<dbReference type="Pfam" id="PF05199">
    <property type="entry name" value="GMC_oxred_C"/>
    <property type="match status" value="1"/>
</dbReference>
<evidence type="ECO:0000259" key="9">
    <source>
        <dbReference type="PROSITE" id="PS00624"/>
    </source>
</evidence>
<keyword evidence="7" id="KW-0472">Membrane</keyword>
<dbReference type="AlphaFoldDB" id="A0AAJ7C0U3"/>
<evidence type="ECO:0000313" key="11">
    <source>
        <dbReference type="RefSeq" id="XP_015599133.1"/>
    </source>
</evidence>
<dbReference type="PROSITE" id="PS00624">
    <property type="entry name" value="GMC_OXRED_2"/>
    <property type="match status" value="1"/>
</dbReference>
<keyword evidence="7" id="KW-1133">Transmembrane helix</keyword>
<evidence type="ECO:0000256" key="7">
    <source>
        <dbReference type="SAM" id="Phobius"/>
    </source>
</evidence>
<evidence type="ECO:0000313" key="10">
    <source>
        <dbReference type="Proteomes" id="UP000694920"/>
    </source>
</evidence>
<reference evidence="11" key="1">
    <citation type="submission" date="2025-08" db="UniProtKB">
        <authorList>
            <consortium name="RefSeq"/>
        </authorList>
    </citation>
    <scope>IDENTIFICATION</scope>
</reference>
<dbReference type="InterPro" id="IPR000172">
    <property type="entry name" value="GMC_OxRdtase_N"/>
</dbReference>
<keyword evidence="3 6" id="KW-0285">Flavoprotein</keyword>
<dbReference type="RefSeq" id="XP_015599133.1">
    <property type="nucleotide sequence ID" value="XM_015743647.2"/>
</dbReference>
<sequence length="594" mass="66151">MYFLKYAAFTVYGVAAFTFVYYLQLALIIEQCRDWLFKTIQNDQVYDYIVVGAGSAGSVLAAKLANAKYKTLLIEAGGTPPAFFNIPILSPLFQQSVYDWQYSTVPQHHSCKGLINNQSVWPAGKILGGSSRLNYMAYVCGHAEDYADWFPDFIEPIIEKNGSLHVKEILWPTELSTAVLKGITEMGHSIRNINKELRTGFMKVQLTMKNGERWSSDQILHTKHLSTLTVITNAHVTKVLFKSNKAAGVEFVKFHTPLQSLAKKGIIISAGAIGSPKLLMLSGIGPKDHLQDLKIQIISDLPVGENLMDHILTGIDLVTLETSLSLSLVNALNPISALNYFLYGKGPWTSAGIEVVGTFNEPFHLNNTVLPNLQLMVMPIGVSQDYGIALRKAMGISDKIFQEYFAPLAYKTAVTVAPVLLHPKSTGNIKLRSNDPYDDPIIDPNYLSEQEDVQTLISGLKFVERLISTKAMKTLGASLYKKNFPGCEDEIFNSNEYWECYIRHLTLTSYHPAGTCRMGSVVDESFRVHGTENLYVVDASVLPKLPSANINAAVVALAEKASRLLIKNKNKYLRHQVSKVCYKIEVFRIRSNKR</sequence>
<name>A0AAJ7C0U3_CEPCN</name>
<organism evidence="10 11">
    <name type="scientific">Cephus cinctus</name>
    <name type="common">Wheat stem sawfly</name>
    <dbReference type="NCBI Taxonomy" id="211228"/>
    <lineage>
        <taxon>Eukaryota</taxon>
        <taxon>Metazoa</taxon>
        <taxon>Ecdysozoa</taxon>
        <taxon>Arthropoda</taxon>
        <taxon>Hexapoda</taxon>
        <taxon>Insecta</taxon>
        <taxon>Pterygota</taxon>
        <taxon>Neoptera</taxon>
        <taxon>Endopterygota</taxon>
        <taxon>Hymenoptera</taxon>
        <taxon>Cephoidea</taxon>
        <taxon>Cephidae</taxon>
        <taxon>Cephus</taxon>
    </lineage>
</organism>
<dbReference type="GO" id="GO:0016614">
    <property type="term" value="F:oxidoreductase activity, acting on CH-OH group of donors"/>
    <property type="evidence" value="ECO:0007669"/>
    <property type="project" value="InterPro"/>
</dbReference>
<keyword evidence="10" id="KW-1185">Reference proteome</keyword>
<dbReference type="Pfam" id="PF00732">
    <property type="entry name" value="GMC_oxred_N"/>
    <property type="match status" value="1"/>
</dbReference>
<feature type="binding site" evidence="5">
    <location>
        <position position="236"/>
    </location>
    <ligand>
        <name>FAD</name>
        <dbReference type="ChEBI" id="CHEBI:57692"/>
    </ligand>
</feature>
<gene>
    <name evidence="11" type="primary">LOC107269596</name>
</gene>
<accession>A0AAJ7C0U3</accession>
<protein>
    <submittedName>
        <fullName evidence="11">Glucose dehydrogenase [FAD, quinone] isoform X1</fullName>
    </submittedName>
</protein>
<dbReference type="SUPFAM" id="SSF51905">
    <property type="entry name" value="FAD/NAD(P)-binding domain"/>
    <property type="match status" value="1"/>
</dbReference>
<dbReference type="GO" id="GO:0050660">
    <property type="term" value="F:flavin adenine dinucleotide binding"/>
    <property type="evidence" value="ECO:0007669"/>
    <property type="project" value="InterPro"/>
</dbReference>
<feature type="domain" description="Glucose-methanol-choline oxidoreductase N-terminal" evidence="9">
    <location>
        <begin position="271"/>
        <end position="285"/>
    </location>
</feature>
<dbReference type="PIRSF" id="PIRSF000137">
    <property type="entry name" value="Alcohol_oxidase"/>
    <property type="match status" value="1"/>
</dbReference>
<evidence type="ECO:0000256" key="2">
    <source>
        <dbReference type="ARBA" id="ARBA00010790"/>
    </source>
</evidence>
<dbReference type="InterPro" id="IPR036188">
    <property type="entry name" value="FAD/NAD-bd_sf"/>
</dbReference>